<keyword evidence="3" id="KW-0813">Transport</keyword>
<organism evidence="9 10">
    <name type="scientific">Paenibacillus montanisoli</name>
    <dbReference type="NCBI Taxonomy" id="2081970"/>
    <lineage>
        <taxon>Bacteria</taxon>
        <taxon>Bacillati</taxon>
        <taxon>Bacillota</taxon>
        <taxon>Bacilli</taxon>
        <taxon>Bacillales</taxon>
        <taxon>Paenibacillaceae</taxon>
        <taxon>Paenibacillus</taxon>
    </lineage>
</organism>
<feature type="transmembrane region" description="Helical" evidence="8">
    <location>
        <begin position="123"/>
        <end position="142"/>
    </location>
</feature>
<dbReference type="NCBIfam" id="TIGR00912">
    <property type="entry name" value="2A0309"/>
    <property type="match status" value="1"/>
</dbReference>
<proteinExistence type="inferred from homology"/>
<feature type="transmembrane region" description="Helical" evidence="8">
    <location>
        <begin position="340"/>
        <end position="360"/>
    </location>
</feature>
<keyword evidence="4" id="KW-0309">Germination</keyword>
<comment type="caution">
    <text evidence="9">The sequence shown here is derived from an EMBL/GenBank/DDBJ whole genome shotgun (WGS) entry which is preliminary data.</text>
</comment>
<evidence type="ECO:0000256" key="8">
    <source>
        <dbReference type="SAM" id="Phobius"/>
    </source>
</evidence>
<sequence>MTNQQTTRVQITSGMFIAMIVNLIFVKAIGVTQGVIARAVGQDMWLATLLGTLQGVAVMYITYVAIRKTPNLDFMALSERLLGKWIAKVIALIIFLFFLAGFGPIMITFVYHLQEYFLPEAPLYLFIVAPLLVGLLGCFYGLEVMARLALVGLLFIFLLNVLIIMGSTNEFDIRNLLPVMENGFPRTFAASLNFDADWALATMLAAVVLPSVKNADKTGGKNGMIGIAASGLLTMIWPILEGAVLSAEVTSQYTVSCMKLARNAHMGHFLQRYEMIMIALYSIPVLFEVMFCIYATSISAAKIAGLKSNKAMIPIVSVILGCFGYWIVDDHFRAIDYLENYWPRIALPIAFGLPVLLLMLRLMLGKKLNKA</sequence>
<dbReference type="Proteomes" id="UP000249260">
    <property type="component" value="Unassembled WGS sequence"/>
</dbReference>
<dbReference type="RefSeq" id="WP_112884143.1">
    <property type="nucleotide sequence ID" value="NZ_QLUW01000004.1"/>
</dbReference>
<dbReference type="PANTHER" id="PTHR34975">
    <property type="entry name" value="SPORE GERMINATION PROTEIN A2"/>
    <property type="match status" value="1"/>
</dbReference>
<evidence type="ECO:0000256" key="7">
    <source>
        <dbReference type="ARBA" id="ARBA00023136"/>
    </source>
</evidence>
<keyword evidence="7 8" id="KW-0472">Membrane</keyword>
<name>A0A328U301_9BACL</name>
<evidence type="ECO:0000313" key="10">
    <source>
        <dbReference type="Proteomes" id="UP000249260"/>
    </source>
</evidence>
<feature type="transmembrane region" description="Helical" evidence="8">
    <location>
        <begin position="275"/>
        <end position="299"/>
    </location>
</feature>
<feature type="transmembrane region" description="Helical" evidence="8">
    <location>
        <begin position="188"/>
        <end position="210"/>
    </location>
</feature>
<evidence type="ECO:0000256" key="2">
    <source>
        <dbReference type="ARBA" id="ARBA00007998"/>
    </source>
</evidence>
<feature type="transmembrane region" description="Helical" evidence="8">
    <location>
        <begin position="12"/>
        <end position="32"/>
    </location>
</feature>
<reference evidence="9 10" key="1">
    <citation type="submission" date="2018-06" db="EMBL/GenBank/DDBJ databases">
        <title>Paenibacillus montanisoli sp. nov., isolated from mountain area soil.</title>
        <authorList>
            <person name="Wu M."/>
        </authorList>
    </citation>
    <scope>NUCLEOTIDE SEQUENCE [LARGE SCALE GENOMIC DNA]</scope>
    <source>
        <strain evidence="9 10">RA17</strain>
    </source>
</reference>
<accession>A0A328U301</accession>
<dbReference type="GO" id="GO:0009847">
    <property type="term" value="P:spore germination"/>
    <property type="evidence" value="ECO:0007669"/>
    <property type="project" value="InterPro"/>
</dbReference>
<evidence type="ECO:0000256" key="3">
    <source>
        <dbReference type="ARBA" id="ARBA00022448"/>
    </source>
</evidence>
<comment type="similarity">
    <text evidence="2">Belongs to the amino acid-polyamine-organocation (APC) superfamily. Spore germination protein (SGP) (TC 2.A.3.9) family.</text>
</comment>
<dbReference type="Pfam" id="PF03845">
    <property type="entry name" value="Spore_permease"/>
    <property type="match status" value="1"/>
</dbReference>
<protein>
    <submittedName>
        <fullName evidence="9">Spore gernimation protein</fullName>
    </submittedName>
</protein>
<dbReference type="OrthoDB" id="2078716at2"/>
<dbReference type="PANTHER" id="PTHR34975:SF2">
    <property type="entry name" value="SPORE GERMINATION PROTEIN A2"/>
    <property type="match status" value="1"/>
</dbReference>
<dbReference type="InterPro" id="IPR004761">
    <property type="entry name" value="Spore_GerAB"/>
</dbReference>
<dbReference type="GO" id="GO:0016020">
    <property type="term" value="C:membrane"/>
    <property type="evidence" value="ECO:0007669"/>
    <property type="project" value="UniProtKB-SubCell"/>
</dbReference>
<dbReference type="AlphaFoldDB" id="A0A328U301"/>
<evidence type="ECO:0000313" key="9">
    <source>
        <dbReference type="EMBL" id="RAP74354.1"/>
    </source>
</evidence>
<feature type="transmembrane region" description="Helical" evidence="8">
    <location>
        <begin position="44"/>
        <end position="66"/>
    </location>
</feature>
<feature type="transmembrane region" description="Helical" evidence="8">
    <location>
        <begin position="222"/>
        <end position="240"/>
    </location>
</feature>
<feature type="transmembrane region" description="Helical" evidence="8">
    <location>
        <begin position="86"/>
        <end position="111"/>
    </location>
</feature>
<feature type="transmembrane region" description="Helical" evidence="8">
    <location>
        <begin position="311"/>
        <end position="328"/>
    </location>
</feature>
<comment type="subcellular location">
    <subcellularLocation>
        <location evidence="1">Membrane</location>
        <topology evidence="1">Multi-pass membrane protein</topology>
    </subcellularLocation>
</comment>
<evidence type="ECO:0000256" key="1">
    <source>
        <dbReference type="ARBA" id="ARBA00004141"/>
    </source>
</evidence>
<feature type="transmembrane region" description="Helical" evidence="8">
    <location>
        <begin position="149"/>
        <end position="168"/>
    </location>
</feature>
<evidence type="ECO:0000256" key="4">
    <source>
        <dbReference type="ARBA" id="ARBA00022544"/>
    </source>
</evidence>
<gene>
    <name evidence="9" type="ORF">DL346_19920</name>
</gene>
<dbReference type="EMBL" id="QLUW01000004">
    <property type="protein sequence ID" value="RAP74354.1"/>
    <property type="molecule type" value="Genomic_DNA"/>
</dbReference>
<keyword evidence="10" id="KW-1185">Reference proteome</keyword>
<evidence type="ECO:0000256" key="6">
    <source>
        <dbReference type="ARBA" id="ARBA00022989"/>
    </source>
</evidence>
<evidence type="ECO:0000256" key="5">
    <source>
        <dbReference type="ARBA" id="ARBA00022692"/>
    </source>
</evidence>
<keyword evidence="6 8" id="KW-1133">Transmembrane helix</keyword>
<keyword evidence="5 8" id="KW-0812">Transmembrane</keyword>